<proteinExistence type="predicted"/>
<keyword evidence="3" id="KW-1185">Reference proteome</keyword>
<dbReference type="EMBL" id="BDGU01000002">
    <property type="protein sequence ID" value="GAV98703.1"/>
    <property type="molecule type" value="Genomic_DNA"/>
</dbReference>
<feature type="region of interest" description="Disordered" evidence="1">
    <location>
        <begin position="33"/>
        <end position="58"/>
    </location>
</feature>
<evidence type="ECO:0000256" key="1">
    <source>
        <dbReference type="SAM" id="MobiDB-lite"/>
    </source>
</evidence>
<evidence type="ECO:0000313" key="3">
    <source>
        <dbReference type="Proteomes" id="UP000188533"/>
    </source>
</evidence>
<comment type="caution">
    <text evidence="2">The sequence shown here is derived from an EMBL/GenBank/DDBJ whole genome shotgun (WGS) entry which is preliminary data.</text>
</comment>
<reference evidence="2 3" key="2">
    <citation type="submission" date="2017-02" db="EMBL/GenBank/DDBJ databases">
        <title>A genome survey and senescence transcriptome analysis in Lentinula edodes.</title>
        <authorList>
            <person name="Sakamoto Y."/>
            <person name="Nakade K."/>
            <person name="Sato S."/>
            <person name="Yoshida Y."/>
            <person name="Miyazaki K."/>
            <person name="Natsume S."/>
            <person name="Konno N."/>
        </authorList>
    </citation>
    <scope>NUCLEOTIDE SEQUENCE [LARGE SCALE GENOMIC DNA]</scope>
    <source>
        <strain evidence="2 3">NBRC 111202</strain>
    </source>
</reference>
<reference evidence="2 3" key="1">
    <citation type="submission" date="2016-08" db="EMBL/GenBank/DDBJ databases">
        <authorList>
            <consortium name="Lentinula edodes genome sequencing consortium"/>
            <person name="Sakamoto Y."/>
            <person name="Nakade K."/>
            <person name="Sato S."/>
            <person name="Yoshida Y."/>
            <person name="Miyazaki K."/>
            <person name="Natsume S."/>
            <person name="Konno N."/>
        </authorList>
    </citation>
    <scope>NUCLEOTIDE SEQUENCE [LARGE SCALE GENOMIC DNA]</scope>
    <source>
        <strain evidence="2 3">NBRC 111202</strain>
    </source>
</reference>
<gene>
    <name evidence="2" type="ORF">LENED_000097</name>
</gene>
<protein>
    <submittedName>
        <fullName evidence="2">Uncharacterized protein</fullName>
    </submittedName>
</protein>
<accession>A0A1Q3DUZ9</accession>
<dbReference type="Proteomes" id="UP000188533">
    <property type="component" value="Unassembled WGS sequence"/>
</dbReference>
<evidence type="ECO:0000313" key="2">
    <source>
        <dbReference type="EMBL" id="GAV98703.1"/>
    </source>
</evidence>
<name>A0A1Q3DUZ9_LENED</name>
<sequence length="75" mass="8562">MYSLYRTWVLRHGATKVGTRDVPEGLERCDCGQAVGEFPDPDHKSPGKPSGEHKKRTISRISYQRRIASWDSDDE</sequence>
<organism evidence="2 3">
    <name type="scientific">Lentinula edodes</name>
    <name type="common">Shiitake mushroom</name>
    <name type="synonym">Lentinus edodes</name>
    <dbReference type="NCBI Taxonomy" id="5353"/>
    <lineage>
        <taxon>Eukaryota</taxon>
        <taxon>Fungi</taxon>
        <taxon>Dikarya</taxon>
        <taxon>Basidiomycota</taxon>
        <taxon>Agaricomycotina</taxon>
        <taxon>Agaricomycetes</taxon>
        <taxon>Agaricomycetidae</taxon>
        <taxon>Agaricales</taxon>
        <taxon>Marasmiineae</taxon>
        <taxon>Omphalotaceae</taxon>
        <taxon>Lentinula</taxon>
    </lineage>
</organism>
<dbReference type="AlphaFoldDB" id="A0A1Q3DUZ9"/>